<keyword evidence="2" id="KW-1185">Reference proteome</keyword>
<evidence type="ECO:0000313" key="1">
    <source>
        <dbReference type="EMBL" id="QNN45243.1"/>
    </source>
</evidence>
<reference evidence="1 2" key="1">
    <citation type="submission" date="2020-08" db="EMBL/GenBank/DDBJ databases">
        <title>Genome sequence of Thermomonas brevis KACC 16975T.</title>
        <authorList>
            <person name="Hyun D.-W."/>
            <person name="Bae J.-W."/>
        </authorList>
    </citation>
    <scope>NUCLEOTIDE SEQUENCE [LARGE SCALE GENOMIC DNA]</scope>
    <source>
        <strain evidence="1 2">KACC 16975</strain>
    </source>
</reference>
<proteinExistence type="predicted"/>
<accession>A0A7G9QPG8</accession>
<name>A0A7G9QPG8_9GAMM</name>
<dbReference type="EMBL" id="CP060711">
    <property type="protein sequence ID" value="QNN45243.1"/>
    <property type="molecule type" value="Genomic_DNA"/>
</dbReference>
<dbReference type="Proteomes" id="UP000515977">
    <property type="component" value="Chromosome"/>
</dbReference>
<dbReference type="Pfam" id="PF02643">
    <property type="entry name" value="DUF192"/>
    <property type="match status" value="1"/>
</dbReference>
<dbReference type="RefSeq" id="WP_187569010.1">
    <property type="nucleotide sequence ID" value="NZ_CP060711.1"/>
</dbReference>
<sequence length="127" mass="14210">MRLGRIERGDAAPIPQVWAADRWWSRMRGLLARPPLAADGSQALLITPCASVHTIGMRYPLDLVYLDRTGMVVGWREHVAPWRLSACRGAAATVEFHGGALARLHPRQGERWQWRSARELPHEGGQA</sequence>
<protein>
    <submittedName>
        <fullName evidence="1">DUF192 domain-containing protein</fullName>
    </submittedName>
</protein>
<dbReference type="AlphaFoldDB" id="A0A7G9QPG8"/>
<evidence type="ECO:0000313" key="2">
    <source>
        <dbReference type="Proteomes" id="UP000515977"/>
    </source>
</evidence>
<dbReference type="Gene3D" id="2.60.120.1140">
    <property type="entry name" value="Protein of unknown function DUF192"/>
    <property type="match status" value="1"/>
</dbReference>
<dbReference type="InterPro" id="IPR003795">
    <property type="entry name" value="DUF192"/>
</dbReference>
<organism evidence="1 2">
    <name type="scientific">Thermomonas brevis</name>
    <dbReference type="NCBI Taxonomy" id="215691"/>
    <lineage>
        <taxon>Bacteria</taxon>
        <taxon>Pseudomonadati</taxon>
        <taxon>Pseudomonadota</taxon>
        <taxon>Gammaproteobacteria</taxon>
        <taxon>Lysobacterales</taxon>
        <taxon>Lysobacteraceae</taxon>
        <taxon>Thermomonas</taxon>
    </lineage>
</organism>
<gene>
    <name evidence="1" type="ORF">H9L17_08280</name>
</gene>
<dbReference type="KEGG" id="tbv:H9L17_08280"/>
<dbReference type="InterPro" id="IPR038695">
    <property type="entry name" value="Saro_0823-like_sf"/>
</dbReference>